<dbReference type="PROSITE" id="PS50878">
    <property type="entry name" value="RT_POL"/>
    <property type="match status" value="1"/>
</dbReference>
<organism evidence="2 3">
    <name type="scientific">Trifolium medium</name>
    <dbReference type="NCBI Taxonomy" id="97028"/>
    <lineage>
        <taxon>Eukaryota</taxon>
        <taxon>Viridiplantae</taxon>
        <taxon>Streptophyta</taxon>
        <taxon>Embryophyta</taxon>
        <taxon>Tracheophyta</taxon>
        <taxon>Spermatophyta</taxon>
        <taxon>Magnoliopsida</taxon>
        <taxon>eudicotyledons</taxon>
        <taxon>Gunneridae</taxon>
        <taxon>Pentapetalae</taxon>
        <taxon>rosids</taxon>
        <taxon>fabids</taxon>
        <taxon>Fabales</taxon>
        <taxon>Fabaceae</taxon>
        <taxon>Papilionoideae</taxon>
        <taxon>50 kb inversion clade</taxon>
        <taxon>NPAAA clade</taxon>
        <taxon>Hologalegina</taxon>
        <taxon>IRL clade</taxon>
        <taxon>Trifolieae</taxon>
        <taxon>Trifolium</taxon>
    </lineage>
</organism>
<dbReference type="Pfam" id="PF00078">
    <property type="entry name" value="RVT_1"/>
    <property type="match status" value="1"/>
</dbReference>
<feature type="non-terminal residue" evidence="2">
    <location>
        <position position="243"/>
    </location>
</feature>
<keyword evidence="2" id="KW-0808">Transferase</keyword>
<dbReference type="SUPFAM" id="SSF56672">
    <property type="entry name" value="DNA/RNA polymerases"/>
    <property type="match status" value="1"/>
</dbReference>
<sequence length="243" mass="27584">MIFGPSLWWESLYKILAKVLANRLRLVIGSVISESQTAFVKDRQILDGFLIANEAVDEARKTKKVLMLFKVDFENVYDSVDWGYLDAVMGRMSFRILWRKWIKECVCTTSASVLVNGSPTYEFPLERGLRQGDPLSPFLFLLAAEGMNVLMQAMVENQFFTGYSFGMQNSISISHLQFVDDTLLLGTKSWANVRVLRAVLVLFETMSGLKVNFNKSMLVGINIVDSWLRAAVTALHCKVRTFE</sequence>
<keyword evidence="2" id="KW-0675">Receptor</keyword>
<reference evidence="2 3" key="1">
    <citation type="journal article" date="2018" name="Front. Plant Sci.">
        <title>Red Clover (Trifolium pratense) and Zigzag Clover (T. medium) - A Picture of Genomic Similarities and Differences.</title>
        <authorList>
            <person name="Dluhosova J."/>
            <person name="Istvanek J."/>
            <person name="Nedelnik J."/>
            <person name="Repkova J."/>
        </authorList>
    </citation>
    <scope>NUCLEOTIDE SEQUENCE [LARGE SCALE GENOMIC DNA]</scope>
    <source>
        <strain evidence="3">cv. 10/8</strain>
        <tissue evidence="2">Leaf</tissue>
    </source>
</reference>
<dbReference type="AlphaFoldDB" id="A0A392P4M8"/>
<dbReference type="InterPro" id="IPR052343">
    <property type="entry name" value="Retrotransposon-Effector_Assoc"/>
</dbReference>
<dbReference type="Proteomes" id="UP000265520">
    <property type="component" value="Unassembled WGS sequence"/>
</dbReference>
<name>A0A392P4M8_9FABA</name>
<feature type="domain" description="Reverse transcriptase" evidence="1">
    <location>
        <begin position="1"/>
        <end position="232"/>
    </location>
</feature>
<dbReference type="GO" id="GO:0016301">
    <property type="term" value="F:kinase activity"/>
    <property type="evidence" value="ECO:0007669"/>
    <property type="project" value="UniProtKB-KW"/>
</dbReference>
<proteinExistence type="predicted"/>
<keyword evidence="2" id="KW-0418">Kinase</keyword>
<dbReference type="PANTHER" id="PTHR46890">
    <property type="entry name" value="NON-LTR RETROLELEMENT REVERSE TRANSCRIPTASE-LIKE PROTEIN-RELATED"/>
    <property type="match status" value="1"/>
</dbReference>
<keyword evidence="3" id="KW-1185">Reference proteome</keyword>
<dbReference type="EMBL" id="LXQA010059706">
    <property type="protein sequence ID" value="MCI05775.1"/>
    <property type="molecule type" value="Genomic_DNA"/>
</dbReference>
<protein>
    <submittedName>
        <fullName evidence="2">Cysteine-rich receptor-like protein kinase</fullName>
    </submittedName>
</protein>
<comment type="caution">
    <text evidence="2">The sequence shown here is derived from an EMBL/GenBank/DDBJ whole genome shotgun (WGS) entry which is preliminary data.</text>
</comment>
<dbReference type="InterPro" id="IPR043502">
    <property type="entry name" value="DNA/RNA_pol_sf"/>
</dbReference>
<accession>A0A392P4M8</accession>
<evidence type="ECO:0000313" key="2">
    <source>
        <dbReference type="EMBL" id="MCI05775.1"/>
    </source>
</evidence>
<evidence type="ECO:0000313" key="3">
    <source>
        <dbReference type="Proteomes" id="UP000265520"/>
    </source>
</evidence>
<dbReference type="PANTHER" id="PTHR46890:SF48">
    <property type="entry name" value="RNA-DIRECTED DNA POLYMERASE"/>
    <property type="match status" value="1"/>
</dbReference>
<dbReference type="CDD" id="cd01650">
    <property type="entry name" value="RT_nLTR_like"/>
    <property type="match status" value="1"/>
</dbReference>
<evidence type="ECO:0000259" key="1">
    <source>
        <dbReference type="PROSITE" id="PS50878"/>
    </source>
</evidence>
<dbReference type="InterPro" id="IPR000477">
    <property type="entry name" value="RT_dom"/>
</dbReference>